<gene>
    <name evidence="2" type="ORF">Anas_04949</name>
</gene>
<dbReference type="Gene3D" id="3.90.1200.10">
    <property type="match status" value="1"/>
</dbReference>
<sequence>MLNSQAEAAIKFLISIPKYEVCIKWLKSNSHCMGRYFVEGFTPHNQFDVLVHGDCCSNNLLFRYDKKDDPVDVIFVDLQSCRKSSPASDLIYFFYSSLDGDVRSKYFKQMTSLYYKSFSKVLHLAKKKIPFSFTELLEEIDKRKTFGLATGIFLLPAFLAEDEEIFDMENFSDDKLEEILKIFQKNFEIISERGPFKDRFLSIFDDMLEMAENNDNTPEKCYELVTDSLVKSALEKDKGEDAELISFEVKPFTKAGDNYLCVIAEVLIKYRLDDSEYDVSYVAKLNPLRPESSMDEVLEEMFGRETD</sequence>
<protein>
    <recommendedName>
        <fullName evidence="1">CHK kinase-like domain-containing protein</fullName>
    </recommendedName>
</protein>
<keyword evidence="3" id="KW-1185">Reference proteome</keyword>
<evidence type="ECO:0000313" key="3">
    <source>
        <dbReference type="Proteomes" id="UP000326759"/>
    </source>
</evidence>
<dbReference type="Proteomes" id="UP000326759">
    <property type="component" value="Unassembled WGS sequence"/>
</dbReference>
<dbReference type="EMBL" id="SEYY01018487">
    <property type="protein sequence ID" value="KAB7499293.1"/>
    <property type="molecule type" value="Genomic_DNA"/>
</dbReference>
<evidence type="ECO:0000313" key="2">
    <source>
        <dbReference type="EMBL" id="KAB7499293.1"/>
    </source>
</evidence>
<comment type="caution">
    <text evidence="2">The sequence shown here is derived from an EMBL/GenBank/DDBJ whole genome shotgun (WGS) entry which is preliminary data.</text>
</comment>
<name>A0A5N5SYK1_9CRUS</name>
<reference evidence="2 3" key="1">
    <citation type="journal article" date="2019" name="PLoS Biol.">
        <title>Sex chromosomes control vertical transmission of feminizing Wolbachia symbionts in an isopod.</title>
        <authorList>
            <person name="Becking T."/>
            <person name="Chebbi M.A."/>
            <person name="Giraud I."/>
            <person name="Moumen B."/>
            <person name="Laverre T."/>
            <person name="Caubet Y."/>
            <person name="Peccoud J."/>
            <person name="Gilbert C."/>
            <person name="Cordaux R."/>
        </authorList>
    </citation>
    <scope>NUCLEOTIDE SEQUENCE [LARGE SCALE GENOMIC DNA]</scope>
    <source>
        <strain evidence="2">ANa2</strain>
        <tissue evidence="2">Whole body excluding digestive tract and cuticle</tissue>
    </source>
</reference>
<organism evidence="2 3">
    <name type="scientific">Armadillidium nasatum</name>
    <dbReference type="NCBI Taxonomy" id="96803"/>
    <lineage>
        <taxon>Eukaryota</taxon>
        <taxon>Metazoa</taxon>
        <taxon>Ecdysozoa</taxon>
        <taxon>Arthropoda</taxon>
        <taxon>Crustacea</taxon>
        <taxon>Multicrustacea</taxon>
        <taxon>Malacostraca</taxon>
        <taxon>Eumalacostraca</taxon>
        <taxon>Peracarida</taxon>
        <taxon>Isopoda</taxon>
        <taxon>Oniscidea</taxon>
        <taxon>Crinocheta</taxon>
        <taxon>Armadillidiidae</taxon>
        <taxon>Armadillidium</taxon>
    </lineage>
</organism>
<dbReference type="InterPro" id="IPR004119">
    <property type="entry name" value="EcKL"/>
</dbReference>
<dbReference type="SMART" id="SM00587">
    <property type="entry name" value="CHK"/>
    <property type="match status" value="1"/>
</dbReference>
<feature type="non-terminal residue" evidence="2">
    <location>
        <position position="307"/>
    </location>
</feature>
<dbReference type="PANTHER" id="PTHR11012">
    <property type="entry name" value="PROTEIN KINASE-LIKE DOMAIN-CONTAINING"/>
    <property type="match status" value="1"/>
</dbReference>
<feature type="domain" description="CHK kinase-like" evidence="1">
    <location>
        <begin position="1"/>
        <end position="124"/>
    </location>
</feature>
<dbReference type="PANTHER" id="PTHR11012:SF55">
    <property type="entry name" value="BHLH DOMAIN-CONTAINING PROTEIN"/>
    <property type="match status" value="1"/>
</dbReference>
<evidence type="ECO:0000259" key="1">
    <source>
        <dbReference type="SMART" id="SM00587"/>
    </source>
</evidence>
<dbReference type="SUPFAM" id="SSF56112">
    <property type="entry name" value="Protein kinase-like (PK-like)"/>
    <property type="match status" value="1"/>
</dbReference>
<dbReference type="InterPro" id="IPR011009">
    <property type="entry name" value="Kinase-like_dom_sf"/>
</dbReference>
<dbReference type="AlphaFoldDB" id="A0A5N5SYK1"/>
<proteinExistence type="predicted"/>
<dbReference type="InterPro" id="IPR015897">
    <property type="entry name" value="CHK_kinase-like"/>
</dbReference>
<accession>A0A5N5SYK1</accession>
<dbReference type="Pfam" id="PF02958">
    <property type="entry name" value="EcKL"/>
    <property type="match status" value="1"/>
</dbReference>
<dbReference type="OrthoDB" id="6342477at2759"/>